<dbReference type="Gene3D" id="3.90.1070.10">
    <property type="match status" value="1"/>
</dbReference>
<dbReference type="GO" id="GO:0008654">
    <property type="term" value="P:phospholipid biosynthetic process"/>
    <property type="evidence" value="ECO:0007669"/>
    <property type="project" value="UniProtKB-KW"/>
</dbReference>
<dbReference type="Pfam" id="PF13685">
    <property type="entry name" value="Fe-ADH_2"/>
    <property type="match status" value="1"/>
</dbReference>
<evidence type="ECO:0000256" key="9">
    <source>
        <dbReference type="ARBA" id="ARBA00023264"/>
    </source>
</evidence>
<dbReference type="Gene3D" id="3.40.50.1970">
    <property type="match status" value="1"/>
</dbReference>
<dbReference type="SUPFAM" id="SSF56796">
    <property type="entry name" value="Dehydroquinate synthase-like"/>
    <property type="match status" value="1"/>
</dbReference>
<evidence type="ECO:0000256" key="7">
    <source>
        <dbReference type="ARBA" id="ARBA00023098"/>
    </source>
</evidence>
<dbReference type="Proteomes" id="UP000591948">
    <property type="component" value="Unassembled WGS sequence"/>
</dbReference>
<dbReference type="PANTHER" id="PTHR43616:SF5">
    <property type="entry name" value="GLYCEROL DEHYDROGENASE 1"/>
    <property type="match status" value="1"/>
</dbReference>
<evidence type="ECO:0000256" key="8">
    <source>
        <dbReference type="ARBA" id="ARBA00023209"/>
    </source>
</evidence>
<dbReference type="InterPro" id="IPR023214">
    <property type="entry name" value="HAD_sf"/>
</dbReference>
<keyword evidence="4" id="KW-0521">NADP</keyword>
<comment type="caution">
    <text evidence="10">The sequence shown here is derived from an EMBL/GenBank/DDBJ whole genome shotgun (WGS) entry which is preliminary data.</text>
</comment>
<dbReference type="InterPro" id="IPR032837">
    <property type="entry name" value="G1PDH"/>
</dbReference>
<evidence type="ECO:0000256" key="4">
    <source>
        <dbReference type="ARBA" id="ARBA00022857"/>
    </source>
</evidence>
<keyword evidence="2" id="KW-0444">Lipid biosynthesis</keyword>
<dbReference type="SUPFAM" id="SSF56784">
    <property type="entry name" value="HAD-like"/>
    <property type="match status" value="1"/>
</dbReference>
<sequence length="728" mass="81238">MEVDYIDEILKGKLVCPEPEGDGKPLSVPTKSVVIEDTLDGMEADLVSDLGFGEKLAVVYDLNTKEALGGRVERALDSIAKVVSVELPGRPHADMETAEKLAKETESADALIAVGSGTINDLCKFTSACVKKPYAVFGTAPSMNGYTSVNASITVNGLKKSLPACAAMGVFLDLTVLAAAPRRMILSGLGDSLCSSTARADWLLSHLLFSSKYRSEPFLILDRDEKILLEEPEALMAGDLSVMRHLARTLVLSGFGMTICEGSYPASQGEHLIGHYVEMLGSQERPESFHGEQIGVTTLTMARLQEMLLQQEKLHVVPSTRGKNDLIDHFGPDLGIACWEEFSKKRLTSGAAEKLNEKLEREWDSIRERISKVKVSYFTLLDVLRRAGAPTTPEDLHWPKSLYYDAVRYAREIRNRYTFLDLAADGGVFEKPDFLERNLKCAAGSALKMKSLEQFPLRKLREVEYVLADIDDTLTKDGYLPATAYTALERLKAAGLKVVLITGRSAGWCDHIARMWPVDGVVGENGALYFHMRKFERDGEKHEKLMKRFFEKNEEERKRKRDSLGKIWKQIRDEVPRAKLASDQDYRVADLGVDFCEDVFPPLEEAEINRIISIFEEHGALAKLSSIHVNGWFGEQDKLKMTRILFKEVFEENLEEIRDRVIFVGDSPNDAPMFEFFPSAVGVANVRNWGDRLECEPVWITTKESSDGFGELAEALLAAKGHIPKTTL</sequence>
<dbReference type="PANTHER" id="PTHR43616">
    <property type="entry name" value="GLYCEROL DEHYDROGENASE"/>
    <property type="match status" value="1"/>
</dbReference>
<dbReference type="GO" id="GO:0046872">
    <property type="term" value="F:metal ion binding"/>
    <property type="evidence" value="ECO:0007669"/>
    <property type="project" value="UniProtKB-KW"/>
</dbReference>
<keyword evidence="7" id="KW-0443">Lipid metabolism</keyword>
<protein>
    <submittedName>
        <fullName evidence="10">Glycerol-1-phosphate dehydrogenase [NAD(P)+]</fullName>
    </submittedName>
</protein>
<keyword evidence="9" id="KW-1208">Phospholipid metabolism</keyword>
<dbReference type="InterPro" id="IPR006379">
    <property type="entry name" value="HAD-SF_hydro_IIB"/>
</dbReference>
<dbReference type="InterPro" id="IPR016205">
    <property type="entry name" value="Glycerol_DH"/>
</dbReference>
<dbReference type="GO" id="GO:0016614">
    <property type="term" value="F:oxidoreductase activity, acting on CH-OH group of donors"/>
    <property type="evidence" value="ECO:0007669"/>
    <property type="project" value="InterPro"/>
</dbReference>
<evidence type="ECO:0000313" key="11">
    <source>
        <dbReference type="Proteomes" id="UP000591948"/>
    </source>
</evidence>
<gene>
    <name evidence="10" type="ORF">HKBW3S33_00132</name>
</gene>
<keyword evidence="5" id="KW-0560">Oxidoreductase</keyword>
<dbReference type="Gene3D" id="3.40.50.1000">
    <property type="entry name" value="HAD superfamily/HAD-like"/>
    <property type="match status" value="1"/>
</dbReference>
<name>A0A6V8P2Z3_9ACTN</name>
<dbReference type="Gene3D" id="1.20.1090.10">
    <property type="entry name" value="Dehydroquinate synthase-like - alpha domain"/>
    <property type="match status" value="1"/>
</dbReference>
<dbReference type="CDD" id="cd08175">
    <property type="entry name" value="G1PDH"/>
    <property type="match status" value="1"/>
</dbReference>
<evidence type="ECO:0000256" key="3">
    <source>
        <dbReference type="ARBA" id="ARBA00022723"/>
    </source>
</evidence>
<keyword evidence="1" id="KW-0963">Cytoplasm</keyword>
<dbReference type="NCBIfam" id="TIGR01484">
    <property type="entry name" value="HAD-SF-IIB"/>
    <property type="match status" value="1"/>
</dbReference>
<reference evidence="10 11" key="1">
    <citation type="journal article" date="2020" name="Front. Microbiol.">
        <title>Single-cell genomics of novel Actinobacteria with the Wood-Ljungdahl pathway discovered in a serpentinizing system.</title>
        <authorList>
            <person name="Merino N."/>
            <person name="Kawai M."/>
            <person name="Boyd E.S."/>
            <person name="Colman D.R."/>
            <person name="McGlynn S.E."/>
            <person name="Nealson K.H."/>
            <person name="Kurokawa K."/>
            <person name="Hongoh Y."/>
        </authorList>
    </citation>
    <scope>NUCLEOTIDE SEQUENCE [LARGE SCALE GENOMIC DNA]</scope>
    <source>
        <strain evidence="10 11">S33</strain>
    </source>
</reference>
<evidence type="ECO:0000256" key="1">
    <source>
        <dbReference type="ARBA" id="ARBA00022490"/>
    </source>
</evidence>
<dbReference type="GO" id="GO:0016791">
    <property type="term" value="F:phosphatase activity"/>
    <property type="evidence" value="ECO:0007669"/>
    <property type="project" value="UniProtKB-ARBA"/>
</dbReference>
<organism evidence="10 11">
    <name type="scientific">Candidatus Hakubella thermalkaliphila</name>
    <dbReference type="NCBI Taxonomy" id="2754717"/>
    <lineage>
        <taxon>Bacteria</taxon>
        <taxon>Bacillati</taxon>
        <taxon>Actinomycetota</taxon>
        <taxon>Actinomycetota incertae sedis</taxon>
        <taxon>Candidatus Hakubellales</taxon>
        <taxon>Candidatus Hakubellaceae</taxon>
        <taxon>Candidatus Hakubella</taxon>
    </lineage>
</organism>
<dbReference type="InterPro" id="IPR036412">
    <property type="entry name" value="HAD-like_sf"/>
</dbReference>
<evidence type="ECO:0000256" key="2">
    <source>
        <dbReference type="ARBA" id="ARBA00022516"/>
    </source>
</evidence>
<dbReference type="AlphaFoldDB" id="A0A6V8P2Z3"/>
<keyword evidence="6" id="KW-0520">NAD</keyword>
<evidence type="ECO:0000256" key="5">
    <source>
        <dbReference type="ARBA" id="ARBA00023002"/>
    </source>
</evidence>
<keyword evidence="3" id="KW-0479">Metal-binding</keyword>
<evidence type="ECO:0000256" key="6">
    <source>
        <dbReference type="ARBA" id="ARBA00023027"/>
    </source>
</evidence>
<keyword evidence="8" id="KW-0594">Phospholipid biosynthesis</keyword>
<proteinExistence type="predicted"/>
<dbReference type="EMBL" id="BLRY01000004">
    <property type="protein sequence ID" value="GFP26717.1"/>
    <property type="molecule type" value="Genomic_DNA"/>
</dbReference>
<evidence type="ECO:0000313" key="10">
    <source>
        <dbReference type="EMBL" id="GFP26717.1"/>
    </source>
</evidence>
<dbReference type="Pfam" id="PF08282">
    <property type="entry name" value="Hydrolase_3"/>
    <property type="match status" value="1"/>
</dbReference>
<keyword evidence="11" id="KW-1185">Reference proteome</keyword>
<accession>A0A6V8P2Z3</accession>